<dbReference type="EMBL" id="BSCH01000015">
    <property type="protein sequence ID" value="GLG90945.1"/>
    <property type="molecule type" value="Genomic_DNA"/>
</dbReference>
<sequence>MKRLLAFFLAAALTLTSAAGLHFLAERRVYADGNAFASWSGDGKFPAREAILKNLDENTVLTFGSSEFQYGVKTLYHPGKIFKDTKFHMMLIGAGYYQSLSHAITLASLGEHAKTKEAVLFLSPQWFRKAGVQPEAFTSRFSESHYIAMLKNNHLRKNVKDYMIKRSHELLRVDPAARERADLYNRVLYTQDASMSDRVNYRIYTRFLKEKELQTAVMQMVKDNVPKASSKEKTDQDPDFASLLKQSIKDGEAQNQGNPFYMDDSSYKWKVRPFMKKKKNQSLNGSYSTSPEYDDLRCFLDVCQDLGIRPLLVMMPVNGYWYDYTGFPKEAREDYYQKIRSVATEYNASIADFSDQEYTKYFFEDGVHIGKKGWVMINESIYRFYQKTEEK</sequence>
<keyword evidence="1" id="KW-0732">Signal</keyword>
<comment type="caution">
    <text evidence="2">The sequence shown here is derived from an EMBL/GenBank/DDBJ whole genome shotgun (WGS) entry which is preliminary data.</text>
</comment>
<dbReference type="SUPFAM" id="SSF52266">
    <property type="entry name" value="SGNH hydrolase"/>
    <property type="match status" value="1"/>
</dbReference>
<feature type="chain" id="PRO_5040794124" evidence="1">
    <location>
        <begin position="19"/>
        <end position="391"/>
    </location>
</feature>
<dbReference type="PANTHER" id="PTHR40039:SF1">
    <property type="entry name" value="PROTEIN DLTD"/>
    <property type="match status" value="1"/>
</dbReference>
<evidence type="ECO:0000313" key="3">
    <source>
        <dbReference type="Proteomes" id="UP001145094"/>
    </source>
</evidence>
<proteinExistence type="predicted"/>
<gene>
    <name evidence="2" type="ORF">Selli2_23720</name>
</gene>
<evidence type="ECO:0000313" key="2">
    <source>
        <dbReference type="EMBL" id="GLG90945.1"/>
    </source>
</evidence>
<reference evidence="2" key="3">
    <citation type="journal article" date="2023" name="Int. J. Syst. Evol. Microbiol.">
        <title>Sellimonas catena sp. nov., isolated from human faeces.</title>
        <authorList>
            <person name="Hisatomi A."/>
            <person name="Ohkuma M."/>
            <person name="Sakamoto M."/>
        </authorList>
    </citation>
    <scope>NUCLEOTIDE SEQUENCE</scope>
    <source>
        <strain evidence="2">18CBH55</strain>
    </source>
</reference>
<name>A0A9W6CEF6_9FIRM</name>
<dbReference type="Gene3D" id="3.40.50.1110">
    <property type="entry name" value="SGNH hydrolase"/>
    <property type="match status" value="1"/>
</dbReference>
<dbReference type="RefSeq" id="WP_281845537.1">
    <property type="nucleotide sequence ID" value="NZ_BSCH01000015.1"/>
</dbReference>
<reference evidence="2" key="1">
    <citation type="submission" date="2022-11" db="EMBL/GenBank/DDBJ databases">
        <title>Draft genome sequence of Sellimonas catena strain 18CBH55.</title>
        <authorList>
            <person name="Hisatomi A."/>
            <person name="Ohkuma M."/>
            <person name="Sakamoto M."/>
        </authorList>
    </citation>
    <scope>NUCLEOTIDE SEQUENCE</scope>
    <source>
        <strain evidence="2">18CBH55</strain>
    </source>
</reference>
<dbReference type="Proteomes" id="UP001145094">
    <property type="component" value="Unassembled WGS sequence"/>
</dbReference>
<accession>A0A9W6CEF6</accession>
<dbReference type="NCBIfam" id="TIGR04092">
    <property type="entry name" value="LTA_DltD"/>
    <property type="match status" value="1"/>
</dbReference>
<reference evidence="2" key="2">
    <citation type="submission" date="2022-11" db="EMBL/GenBank/DDBJ databases">
        <title>Draft genome sequence of Sellimonas catena strain 18CBH55.</title>
        <authorList>
            <person name="Atsushi H."/>
            <person name="Moriya O."/>
            <person name="Mitsuo S."/>
        </authorList>
    </citation>
    <scope>NUCLEOTIDE SEQUENCE</scope>
    <source>
        <strain evidence="2">18CBH55</strain>
    </source>
</reference>
<dbReference type="InterPro" id="IPR036514">
    <property type="entry name" value="SGNH_hydro_sf"/>
</dbReference>
<dbReference type="AlphaFoldDB" id="A0A9W6CEF6"/>
<dbReference type="InterPro" id="IPR006998">
    <property type="entry name" value="DltD"/>
</dbReference>
<dbReference type="InterPro" id="IPR023896">
    <property type="entry name" value="LTA_DltD"/>
</dbReference>
<evidence type="ECO:0000256" key="1">
    <source>
        <dbReference type="SAM" id="SignalP"/>
    </source>
</evidence>
<feature type="signal peptide" evidence="1">
    <location>
        <begin position="1"/>
        <end position="18"/>
    </location>
</feature>
<organism evidence="2 3">
    <name type="scientific">Sellimonas catena</name>
    <dbReference type="NCBI Taxonomy" id="2994035"/>
    <lineage>
        <taxon>Bacteria</taxon>
        <taxon>Bacillati</taxon>
        <taxon>Bacillota</taxon>
        <taxon>Clostridia</taxon>
        <taxon>Lachnospirales</taxon>
        <taxon>Lachnospiraceae</taxon>
        <taxon>Sellimonas</taxon>
    </lineage>
</organism>
<dbReference type="Pfam" id="PF04914">
    <property type="entry name" value="DltD"/>
    <property type="match status" value="1"/>
</dbReference>
<dbReference type="PANTHER" id="PTHR40039">
    <property type="entry name" value="PROTEIN DLTD"/>
    <property type="match status" value="1"/>
</dbReference>
<protein>
    <submittedName>
        <fullName evidence="2">D-alanyl-lipoteichoic acid biosynthesis protein DltD</fullName>
    </submittedName>
</protein>